<accession>A0A5Q4BQU8</accession>
<feature type="non-terminal residue" evidence="2">
    <location>
        <position position="1"/>
    </location>
</feature>
<feature type="non-terminal residue" evidence="2">
    <location>
        <position position="195"/>
    </location>
</feature>
<evidence type="ECO:0000313" key="3">
    <source>
        <dbReference type="Proteomes" id="UP000326340"/>
    </source>
</evidence>
<evidence type="ECO:0000313" key="2">
    <source>
        <dbReference type="EMBL" id="TQN69161.1"/>
    </source>
</evidence>
<keyword evidence="3" id="KW-1185">Reference proteome</keyword>
<comment type="caution">
    <text evidence="2">The sequence shown here is derived from an EMBL/GenBank/DDBJ whole genome shotgun (WGS) entry which is preliminary data.</text>
</comment>
<proteinExistence type="predicted"/>
<reference evidence="2 3" key="1">
    <citation type="journal article" date="2019" name="Sci. Rep.">
        <title>Colletotrichum shisoi sp. nov., an anthracnose pathogen of Perilla frutescens in Japan: molecular phylogenetic, morphological and genomic evidence.</title>
        <authorList>
            <person name="Gan P."/>
            <person name="Tsushima A."/>
            <person name="Hiroyama R."/>
            <person name="Narusaka M."/>
            <person name="Takano Y."/>
            <person name="Narusaka Y."/>
            <person name="Kawaradani M."/>
            <person name="Damm U."/>
            <person name="Shirasu K."/>
        </authorList>
    </citation>
    <scope>NUCLEOTIDE SEQUENCE [LARGE SCALE GENOMIC DNA]</scope>
    <source>
        <strain evidence="2 3">PG-2018a</strain>
    </source>
</reference>
<sequence length="195" mass="21029">WQPYCRREGITIDVQTGSPVAVRLAALLLSDWQPYYRRNGITVDQPYCRCEGITIAVAKASLLPSQRHHYCRREGITIDVQTGSPRGMYSSRQLLGRHHPLASLSVTLSPNTTIPPSSSRCSMALPASASAPSSPSNTPTALPMGTQSPASSPVMILLAEPGLRIRHTRPSRLHRPHGADGVTLVNVHGVPASVQ</sequence>
<dbReference type="EMBL" id="PUHP01000562">
    <property type="protein sequence ID" value="TQN69161.1"/>
    <property type="molecule type" value="Genomic_DNA"/>
</dbReference>
<name>A0A5Q4BQU8_9PEZI</name>
<dbReference type="Proteomes" id="UP000326340">
    <property type="component" value="Unassembled WGS sequence"/>
</dbReference>
<feature type="compositionally biased region" description="Low complexity" evidence="1">
    <location>
        <begin position="124"/>
        <end position="143"/>
    </location>
</feature>
<feature type="region of interest" description="Disordered" evidence="1">
    <location>
        <begin position="115"/>
        <end position="150"/>
    </location>
</feature>
<dbReference type="OrthoDB" id="167809at2759"/>
<organism evidence="2 3">
    <name type="scientific">Colletotrichum shisoi</name>
    <dbReference type="NCBI Taxonomy" id="2078593"/>
    <lineage>
        <taxon>Eukaryota</taxon>
        <taxon>Fungi</taxon>
        <taxon>Dikarya</taxon>
        <taxon>Ascomycota</taxon>
        <taxon>Pezizomycotina</taxon>
        <taxon>Sordariomycetes</taxon>
        <taxon>Hypocreomycetidae</taxon>
        <taxon>Glomerellales</taxon>
        <taxon>Glomerellaceae</taxon>
        <taxon>Colletotrichum</taxon>
        <taxon>Colletotrichum destructivum species complex</taxon>
    </lineage>
</organism>
<dbReference type="AlphaFoldDB" id="A0A5Q4BQU8"/>
<evidence type="ECO:0000256" key="1">
    <source>
        <dbReference type="SAM" id="MobiDB-lite"/>
    </source>
</evidence>
<protein>
    <submittedName>
        <fullName evidence="2">Uncharacterized protein</fullName>
    </submittedName>
</protein>
<gene>
    <name evidence="2" type="ORF">CSHISOI_06319</name>
</gene>